<dbReference type="KEGG" id="mhor:MSHOH_2083"/>
<gene>
    <name evidence="4" type="ORF">MSHOH_2083</name>
</gene>
<keyword evidence="2" id="KW-0012">Acyltransferase</keyword>
<evidence type="ECO:0000313" key="5">
    <source>
        <dbReference type="Proteomes" id="UP000033101"/>
    </source>
</evidence>
<dbReference type="Pfam" id="PF00583">
    <property type="entry name" value="Acetyltransf_1"/>
    <property type="match status" value="1"/>
</dbReference>
<sequence>MEFGGNQVTRLTVYLLSIKRILRDSLGTLLLKGWKQLDKEKTTLVDDQAIPEILRIQSEEFQSKNEKDIIKYSKYSRETFYVIKSQNKVIGYCIYYLKPTVSFKGFKKQAVIHLIVIDRNFRGKDFAERLLIESIKEMKLNKISSILLYVNVNNVPAIRLYEKTGFVVVEQTENICGQKEKCYKMELKLQY</sequence>
<evidence type="ECO:0000256" key="2">
    <source>
        <dbReference type="ARBA" id="ARBA00023315"/>
    </source>
</evidence>
<dbReference type="GeneID" id="24831320"/>
<dbReference type="SUPFAM" id="SSF55729">
    <property type="entry name" value="Acyl-CoA N-acyltransferases (Nat)"/>
    <property type="match status" value="1"/>
</dbReference>
<evidence type="ECO:0000259" key="3">
    <source>
        <dbReference type="PROSITE" id="PS51186"/>
    </source>
</evidence>
<dbReference type="STRING" id="1434110.MSHOH_2083"/>
<evidence type="ECO:0000256" key="1">
    <source>
        <dbReference type="ARBA" id="ARBA00022679"/>
    </source>
</evidence>
<accession>A0A0E3SCH1</accession>
<dbReference type="CDD" id="cd04301">
    <property type="entry name" value="NAT_SF"/>
    <property type="match status" value="1"/>
</dbReference>
<dbReference type="PATRIC" id="fig|1434110.4.peg.2648"/>
<dbReference type="AlphaFoldDB" id="A0A0E3SCH1"/>
<feature type="domain" description="N-acetyltransferase" evidence="3">
    <location>
        <begin position="40"/>
        <end position="190"/>
    </location>
</feature>
<dbReference type="Proteomes" id="UP000033101">
    <property type="component" value="Chromosome"/>
</dbReference>
<keyword evidence="1 4" id="KW-0808">Transferase</keyword>
<protein>
    <submittedName>
        <fullName evidence="4">GCN5-related N-acetyltransferase</fullName>
    </submittedName>
</protein>
<keyword evidence="5" id="KW-1185">Reference proteome</keyword>
<dbReference type="PANTHER" id="PTHR43420">
    <property type="entry name" value="ACETYLTRANSFERASE"/>
    <property type="match status" value="1"/>
</dbReference>
<dbReference type="InterPro" id="IPR016181">
    <property type="entry name" value="Acyl_CoA_acyltransferase"/>
</dbReference>
<dbReference type="PANTHER" id="PTHR43420:SF12">
    <property type="entry name" value="N-ACETYLTRANSFERASE DOMAIN-CONTAINING PROTEIN"/>
    <property type="match status" value="1"/>
</dbReference>
<evidence type="ECO:0000313" key="4">
    <source>
        <dbReference type="EMBL" id="AKB78566.1"/>
    </source>
</evidence>
<proteinExistence type="predicted"/>
<organism evidence="4 5">
    <name type="scientific">Methanosarcina horonobensis HB-1 = JCM 15518</name>
    <dbReference type="NCBI Taxonomy" id="1434110"/>
    <lineage>
        <taxon>Archaea</taxon>
        <taxon>Methanobacteriati</taxon>
        <taxon>Methanobacteriota</taxon>
        <taxon>Stenosarchaea group</taxon>
        <taxon>Methanomicrobia</taxon>
        <taxon>Methanosarcinales</taxon>
        <taxon>Methanosarcinaceae</taxon>
        <taxon>Methanosarcina</taxon>
    </lineage>
</organism>
<dbReference type="EMBL" id="CP009516">
    <property type="protein sequence ID" value="AKB78566.1"/>
    <property type="molecule type" value="Genomic_DNA"/>
</dbReference>
<reference evidence="4 5" key="1">
    <citation type="submission" date="2014-07" db="EMBL/GenBank/DDBJ databases">
        <title>Methanogenic archaea and the global carbon cycle.</title>
        <authorList>
            <person name="Henriksen J.R."/>
            <person name="Luke J."/>
            <person name="Reinhart S."/>
            <person name="Benedict M.N."/>
            <person name="Youngblut N.D."/>
            <person name="Metcalf M.E."/>
            <person name="Whitaker R.J."/>
            <person name="Metcalf W.W."/>
        </authorList>
    </citation>
    <scope>NUCLEOTIDE SEQUENCE [LARGE SCALE GENOMIC DNA]</scope>
    <source>
        <strain evidence="4 5">HB-1</strain>
    </source>
</reference>
<name>A0A0E3SCH1_9EURY</name>
<dbReference type="Gene3D" id="3.40.630.30">
    <property type="match status" value="1"/>
</dbReference>
<dbReference type="GO" id="GO:0016747">
    <property type="term" value="F:acyltransferase activity, transferring groups other than amino-acyl groups"/>
    <property type="evidence" value="ECO:0007669"/>
    <property type="project" value="InterPro"/>
</dbReference>
<dbReference type="InterPro" id="IPR000182">
    <property type="entry name" value="GNAT_dom"/>
</dbReference>
<dbReference type="HOGENOM" id="CLU_013985_8_0_2"/>
<dbReference type="RefSeq" id="WP_239450932.1">
    <property type="nucleotide sequence ID" value="NZ_CP009516.1"/>
</dbReference>
<dbReference type="InterPro" id="IPR050680">
    <property type="entry name" value="YpeA/RimI_acetyltransf"/>
</dbReference>
<dbReference type="PROSITE" id="PS51186">
    <property type="entry name" value="GNAT"/>
    <property type="match status" value="1"/>
</dbReference>